<dbReference type="InterPro" id="IPR036188">
    <property type="entry name" value="FAD/NAD-bd_sf"/>
</dbReference>
<sequence>MKVAVIGGGPSGLVTLKYLLAAHHFQPVDPIEVQLFESEDRVGGTFSYRTYDRAELVSSAQLTTFSDYRWHDKSVDYLSAVEYVEYLEGYCDRFGLRPHIRLSTQVEKVERTGKGKHRITVSHKGQTSTWDCDAVAVCSGLHVKPNIPSIPGLDRVPVVFHSSEYKHVRQLGQNTNVMVLGTGETGMDIAYFSVTADSTKSTTVCHRNGFVIGPKRLPETKLFGRVTSKTPGKALPVDLSRPYLFVNSYVHRKVRGALQTTLSRWAVKAGSWLVTGTTRGFDQWVGSLPKDKYDESHYFYCKSTKAMPYISAPYRSHSWVHRLRSSIVQAVLPDTGSRKIDLAPWPEYIDEDGVVHFEKNSRPDSKVLLQERRFKPDVLVLATGYTQSFPFLGSEYCTPDQADQRGIWRTGDASVGYIGFVRPSFGAIPPLAEMQVQVWVLNLINRLPGPLVADDSYRLFSNPSGRIEYGVDHDMFAHRLALDIGSAPSFFQALAHGWQVIVFWAMGGTLNTKFRLVGPWAWSGAPRIIHDELLDTVTGRRSTIELITQLIMTAILCGIPSILLCLADLLVALCIRIFQATSVVSSRPSKGDSEVTENRG</sequence>
<dbReference type="PIRSF" id="PIRSF000332">
    <property type="entry name" value="FMO"/>
    <property type="match status" value="1"/>
</dbReference>
<dbReference type="Gene3D" id="3.50.50.60">
    <property type="entry name" value="FAD/NAD(P)-binding domain"/>
    <property type="match status" value="1"/>
</dbReference>
<evidence type="ECO:0000256" key="4">
    <source>
        <dbReference type="ARBA" id="ARBA00022857"/>
    </source>
</evidence>
<dbReference type="PANTHER" id="PTHR23023">
    <property type="entry name" value="DIMETHYLANILINE MONOOXYGENASE"/>
    <property type="match status" value="1"/>
</dbReference>
<dbReference type="GO" id="GO:0050660">
    <property type="term" value="F:flavin adenine dinucleotide binding"/>
    <property type="evidence" value="ECO:0007669"/>
    <property type="project" value="InterPro"/>
</dbReference>
<comment type="similarity">
    <text evidence="1">Belongs to the FMO family.</text>
</comment>
<dbReference type="InterPro" id="IPR020946">
    <property type="entry name" value="Flavin_mOase-like"/>
</dbReference>
<protein>
    <submittedName>
        <fullName evidence="7">Uncharacterized protein</fullName>
    </submittedName>
</protein>
<feature type="transmembrane region" description="Helical" evidence="6">
    <location>
        <begin position="550"/>
        <end position="578"/>
    </location>
</feature>
<dbReference type="GO" id="GO:0004499">
    <property type="term" value="F:N,N-dimethylaniline monooxygenase activity"/>
    <property type="evidence" value="ECO:0007669"/>
    <property type="project" value="InterPro"/>
</dbReference>
<keyword evidence="4" id="KW-0521">NADP</keyword>
<reference evidence="7" key="1">
    <citation type="submission" date="2020-02" db="EMBL/GenBank/DDBJ databases">
        <authorList>
            <person name="Lichtner F.J."/>
        </authorList>
    </citation>
    <scope>NUCLEOTIDE SEQUENCE</scope>
    <source>
        <strain evidence="7">G10</strain>
    </source>
</reference>
<evidence type="ECO:0000256" key="5">
    <source>
        <dbReference type="ARBA" id="ARBA00023002"/>
    </source>
</evidence>
<evidence type="ECO:0000256" key="1">
    <source>
        <dbReference type="ARBA" id="ARBA00009183"/>
    </source>
</evidence>
<accession>A0A9P5GM02</accession>
<name>A0A9P5GM02_PENCR</name>
<gene>
    <name evidence="7" type="ORF">PCG10_003964</name>
</gene>
<dbReference type="PRINTS" id="PR00370">
    <property type="entry name" value="FMOXYGENASE"/>
</dbReference>
<evidence type="ECO:0000313" key="7">
    <source>
        <dbReference type="EMBL" id="KAF7526573.1"/>
    </source>
</evidence>
<dbReference type="GO" id="GO:0050661">
    <property type="term" value="F:NADP binding"/>
    <property type="evidence" value="ECO:0007669"/>
    <property type="project" value="InterPro"/>
</dbReference>
<evidence type="ECO:0000256" key="6">
    <source>
        <dbReference type="SAM" id="Phobius"/>
    </source>
</evidence>
<dbReference type="Pfam" id="PF00743">
    <property type="entry name" value="FMO-like"/>
    <property type="match status" value="1"/>
</dbReference>
<keyword evidence="3" id="KW-0274">FAD</keyword>
<dbReference type="InterPro" id="IPR000960">
    <property type="entry name" value="Flavin_mOase"/>
</dbReference>
<comment type="caution">
    <text evidence="7">The sequence shown here is derived from an EMBL/GenBank/DDBJ whole genome shotgun (WGS) entry which is preliminary data.</text>
</comment>
<keyword evidence="6" id="KW-0472">Membrane</keyword>
<keyword evidence="2" id="KW-0285">Flavoprotein</keyword>
<evidence type="ECO:0000256" key="2">
    <source>
        <dbReference type="ARBA" id="ARBA00022630"/>
    </source>
</evidence>
<keyword evidence="6" id="KW-0812">Transmembrane</keyword>
<organism evidence="7 8">
    <name type="scientific">Penicillium crustosum</name>
    <name type="common">Blue mold fungus</name>
    <dbReference type="NCBI Taxonomy" id="36656"/>
    <lineage>
        <taxon>Eukaryota</taxon>
        <taxon>Fungi</taxon>
        <taxon>Dikarya</taxon>
        <taxon>Ascomycota</taxon>
        <taxon>Pezizomycotina</taxon>
        <taxon>Eurotiomycetes</taxon>
        <taxon>Eurotiomycetidae</taxon>
        <taxon>Eurotiales</taxon>
        <taxon>Aspergillaceae</taxon>
        <taxon>Penicillium</taxon>
    </lineage>
</organism>
<dbReference type="Proteomes" id="UP000701341">
    <property type="component" value="Unassembled WGS sequence"/>
</dbReference>
<dbReference type="OrthoDB" id="66881at2759"/>
<proteinExistence type="inferred from homology"/>
<dbReference type="SUPFAM" id="SSF51905">
    <property type="entry name" value="FAD/NAD(P)-binding domain"/>
    <property type="match status" value="1"/>
</dbReference>
<keyword evidence="6" id="KW-1133">Transmembrane helix</keyword>
<dbReference type="EMBL" id="JAAOZQ010000021">
    <property type="protein sequence ID" value="KAF7526573.1"/>
    <property type="molecule type" value="Genomic_DNA"/>
</dbReference>
<evidence type="ECO:0000256" key="3">
    <source>
        <dbReference type="ARBA" id="ARBA00022827"/>
    </source>
</evidence>
<evidence type="ECO:0000313" key="8">
    <source>
        <dbReference type="Proteomes" id="UP000701341"/>
    </source>
</evidence>
<dbReference type="AlphaFoldDB" id="A0A9P5GM02"/>
<keyword evidence="8" id="KW-1185">Reference proteome</keyword>
<keyword evidence="5" id="KW-0560">Oxidoreductase</keyword>
<dbReference type="InterPro" id="IPR050346">
    <property type="entry name" value="FMO-like"/>
</dbReference>